<name>A0ABS0I931_9BACT</name>
<proteinExistence type="predicted"/>
<accession>A0ABS0I931</accession>
<dbReference type="InterPro" id="IPR025366">
    <property type="entry name" value="DUF4270"/>
</dbReference>
<protein>
    <submittedName>
        <fullName evidence="2">DUF4270 family protein</fullName>
    </submittedName>
</protein>
<comment type="caution">
    <text evidence="2">The sequence shown here is derived from an EMBL/GenBank/DDBJ whole genome shotgun (WGS) entry which is preliminary data.</text>
</comment>
<keyword evidence="3" id="KW-1185">Reference proteome</keyword>
<dbReference type="Pfam" id="PF14092">
    <property type="entry name" value="DUF4270"/>
    <property type="match status" value="1"/>
</dbReference>
<evidence type="ECO:0000313" key="3">
    <source>
        <dbReference type="Proteomes" id="UP000618931"/>
    </source>
</evidence>
<sequence length="515" mass="54431">MNWLTSRSAPLVALAALALASCDTGTDLNVDLPDTTAVSTEYKDIPLEVSTVRLSPVETIKTNQFLVGRLADNVAGLTTAGAYFNVIDARDVNTALAVTGIVPTDSLPSVFTAPALDSVVLVMGYDRVYGSAVTPARFDLFKLAAPLDEREVYNSSSTATRGATIAQDLRSRLDRTQTVATAAVDATTTTPAIPAGTTVVPDPTVRLLLQRTAVPASGSTPAIPGVTSGFSSDLFDQLKVAGFNQTKLDALLGGLAVLPNANHTGSIISFSKAYKQRILLYYHHSKSPPTYSSTYSIYFGPAYSSISSGYTSSRDPRYFTNIETMLPPALSVLSARSGAVPPAVLGGTSYVQEGTGLATRVLMQGRVTLKRLVGSADTTGVIINRAEILVPIKPFTNALYGNPSQLYAVEVDANNNVLQRIINFLPTDRVVQADGADPQSAGAPTLGVLNATGAQSYYAVPVTSYMQAYFYNKLGTVPAALVLAPNIRASTGLALNRAALDAANIRLRVYYSKKQ</sequence>
<dbReference type="PROSITE" id="PS51257">
    <property type="entry name" value="PROKAR_LIPOPROTEIN"/>
    <property type="match status" value="1"/>
</dbReference>
<feature type="signal peptide" evidence="1">
    <location>
        <begin position="1"/>
        <end position="20"/>
    </location>
</feature>
<feature type="chain" id="PRO_5046895973" evidence="1">
    <location>
        <begin position="21"/>
        <end position="515"/>
    </location>
</feature>
<dbReference type="EMBL" id="JADQDM010000015">
    <property type="protein sequence ID" value="MBF9223463.1"/>
    <property type="molecule type" value="Genomic_DNA"/>
</dbReference>
<dbReference type="Proteomes" id="UP000618931">
    <property type="component" value="Unassembled WGS sequence"/>
</dbReference>
<evidence type="ECO:0000256" key="1">
    <source>
        <dbReference type="SAM" id="SignalP"/>
    </source>
</evidence>
<organism evidence="2 3">
    <name type="scientific">Hymenobacter ruricola</name>
    <dbReference type="NCBI Taxonomy" id="2791023"/>
    <lineage>
        <taxon>Bacteria</taxon>
        <taxon>Pseudomonadati</taxon>
        <taxon>Bacteroidota</taxon>
        <taxon>Cytophagia</taxon>
        <taxon>Cytophagales</taxon>
        <taxon>Hymenobacteraceae</taxon>
        <taxon>Hymenobacter</taxon>
    </lineage>
</organism>
<reference evidence="2 3" key="1">
    <citation type="submission" date="2020-11" db="EMBL/GenBank/DDBJ databases">
        <authorList>
            <person name="Kim M.K."/>
        </authorList>
    </citation>
    <scope>NUCLEOTIDE SEQUENCE [LARGE SCALE GENOMIC DNA]</scope>
    <source>
        <strain evidence="2 3">BT662</strain>
    </source>
</reference>
<dbReference type="RefSeq" id="WP_196294891.1">
    <property type="nucleotide sequence ID" value="NZ_JADQDM010000015.1"/>
</dbReference>
<evidence type="ECO:0000313" key="2">
    <source>
        <dbReference type="EMBL" id="MBF9223463.1"/>
    </source>
</evidence>
<keyword evidence="1" id="KW-0732">Signal</keyword>
<gene>
    <name evidence="2" type="ORF">I2H31_20330</name>
</gene>